<reference evidence="1 2" key="1">
    <citation type="submission" date="2023-05" db="EMBL/GenBank/DDBJ databases">
        <title>B98-5 Cell Line De Novo Hybrid Assembly: An Optical Mapping Approach.</title>
        <authorList>
            <person name="Kananen K."/>
            <person name="Auerbach J.A."/>
            <person name="Kautto E."/>
            <person name="Blachly J.S."/>
        </authorList>
    </citation>
    <scope>NUCLEOTIDE SEQUENCE [LARGE SCALE GENOMIC DNA]</scope>
    <source>
        <strain evidence="1">B95-8</strain>
        <tissue evidence="1">Cell line</tissue>
    </source>
</reference>
<organism evidence="1 2">
    <name type="scientific">Saguinus oedipus</name>
    <name type="common">Cotton-top tamarin</name>
    <name type="synonym">Oedipomidas oedipus</name>
    <dbReference type="NCBI Taxonomy" id="9490"/>
    <lineage>
        <taxon>Eukaryota</taxon>
        <taxon>Metazoa</taxon>
        <taxon>Chordata</taxon>
        <taxon>Craniata</taxon>
        <taxon>Vertebrata</taxon>
        <taxon>Euteleostomi</taxon>
        <taxon>Mammalia</taxon>
        <taxon>Eutheria</taxon>
        <taxon>Euarchontoglires</taxon>
        <taxon>Primates</taxon>
        <taxon>Haplorrhini</taxon>
        <taxon>Platyrrhini</taxon>
        <taxon>Cebidae</taxon>
        <taxon>Callitrichinae</taxon>
        <taxon>Saguinus</taxon>
    </lineage>
</organism>
<protein>
    <submittedName>
        <fullName evidence="1">Uncharacterized protein</fullName>
    </submittedName>
</protein>
<feature type="non-terminal residue" evidence="1">
    <location>
        <position position="1"/>
    </location>
</feature>
<dbReference type="EMBL" id="JASSZA010000229">
    <property type="protein sequence ID" value="KAK2081478.1"/>
    <property type="molecule type" value="Genomic_DNA"/>
</dbReference>
<comment type="caution">
    <text evidence="1">The sequence shown here is derived from an EMBL/GenBank/DDBJ whole genome shotgun (WGS) entry which is preliminary data.</text>
</comment>
<feature type="non-terminal residue" evidence="1">
    <location>
        <position position="159"/>
    </location>
</feature>
<name>A0ABQ9T9Q3_SAGOE</name>
<proteinExistence type="predicted"/>
<dbReference type="Proteomes" id="UP001266305">
    <property type="component" value="Unassembled WGS sequence"/>
</dbReference>
<accession>A0ABQ9T9Q3</accession>
<gene>
    <name evidence="1" type="ORF">P7K49_040378</name>
</gene>
<evidence type="ECO:0000313" key="1">
    <source>
        <dbReference type="EMBL" id="KAK2081478.1"/>
    </source>
</evidence>
<keyword evidence="2" id="KW-1185">Reference proteome</keyword>
<sequence>LAQQIGVVGRIRGKGGIMPLFKKSVDATYVVCDVLGWEDLVFAPLAMVWATETGLSTNWDGKLRSADPMRVLEVLETVPLDKGKELVAISRRGFILLSASRKQYQPRQALIQEKLQLEKELAVLQAKLAMFQFQNFILGAQARTYQGVAEKAAVHCAQY</sequence>
<evidence type="ECO:0000313" key="2">
    <source>
        <dbReference type="Proteomes" id="UP001266305"/>
    </source>
</evidence>